<dbReference type="EMBL" id="BQKY01000010">
    <property type="protein sequence ID" value="GJN92035.1"/>
    <property type="molecule type" value="Genomic_DNA"/>
</dbReference>
<dbReference type="Proteomes" id="UP001342314">
    <property type="component" value="Unassembled WGS sequence"/>
</dbReference>
<evidence type="ECO:0000313" key="3">
    <source>
        <dbReference type="Proteomes" id="UP001342314"/>
    </source>
</evidence>
<evidence type="ECO:0008006" key="4">
    <source>
        <dbReference type="Google" id="ProtNLM"/>
    </source>
</evidence>
<evidence type="ECO:0000313" key="2">
    <source>
        <dbReference type="EMBL" id="GJN92035.1"/>
    </source>
</evidence>
<sequence>MPSHNSKWCKVHEELQAKLLKSYKRLTIAFEAHDDSVLPASVDAIFAQQDLPQLRRWSEASRAKWSLARRVIVARAEHHAQFYAGGDWGHCLFVETVRTESARMERFLRALDRQAYAVTLAQSQASWVLDIPAGPSFICNDGPAATKGGEDDAPLTPPPTPPLANRSLPKTKSKQAASKVQHKRDKRGGKSAGSMKTQSTPTPPLSGGTGSPTGSSDDLDDFFATLSCSPVAPPNARDLIAQLRGYLEPPSDLPLSISGKTWTAFVEILIRHVVLRVPSLANLALTGACSMAPLLNDPSATSLRSDELARLEKPASVQAFLDVLESRLTPAFVPDDLAAPAGGGDRDVELLWRALKFARGPTASESKEGKGKGKEPAEDGLLGVGVLADAIDNVYRNLNNDEDGEDAYVGVLGGRVWKTQKKAPQWPREAWDLFYQLVKRVEQKDTAGKKTKGGKGKKTVYIEEMERGWMYIKLPLDDPRSSVILDHLSTLPERFSILARRTVDDEITHSPSEPGESCAAGRGCTCCSESDLWLNRVRSGLTPVERKAARWTTTTYFPRDSVLSSLLKSSSPELRFQDTPFADSLDAVILDATPLTSSTHDKWTNFADSVAEAVLQARDCATIGELIFREKSAAAECGDMGEREWEEVHACAADGDRGPTGRSGSQKVVYVCEEGLTARNIFREE</sequence>
<protein>
    <recommendedName>
        <fullName evidence="4">Proteophosphoglycan ppg4</fullName>
    </recommendedName>
</protein>
<feature type="compositionally biased region" description="Polar residues" evidence="1">
    <location>
        <begin position="168"/>
        <end position="178"/>
    </location>
</feature>
<comment type="caution">
    <text evidence="2">The sequence shown here is derived from an EMBL/GenBank/DDBJ whole genome shotgun (WGS) entry which is preliminary data.</text>
</comment>
<keyword evidence="3" id="KW-1185">Reference proteome</keyword>
<feature type="region of interest" description="Disordered" evidence="1">
    <location>
        <begin position="140"/>
        <end position="217"/>
    </location>
</feature>
<proteinExistence type="predicted"/>
<reference evidence="2 3" key="1">
    <citation type="submission" date="2021-12" db="EMBL/GenBank/DDBJ databases">
        <title>High titer production of polyol ester of fatty acids by Rhodotorula paludigena BS15 towards product separation-free biomass refinery.</title>
        <authorList>
            <person name="Mano J."/>
            <person name="Ono H."/>
            <person name="Tanaka T."/>
            <person name="Naito K."/>
            <person name="Sushida H."/>
            <person name="Ike M."/>
            <person name="Tokuyasu K."/>
            <person name="Kitaoka M."/>
        </authorList>
    </citation>
    <scope>NUCLEOTIDE SEQUENCE [LARGE SCALE GENOMIC DNA]</scope>
    <source>
        <strain evidence="2 3">BS15</strain>
    </source>
</reference>
<gene>
    <name evidence="2" type="ORF">Rhopal_005063-T1</name>
</gene>
<accession>A0AAV5GQ86</accession>
<organism evidence="2 3">
    <name type="scientific">Rhodotorula paludigena</name>
    <dbReference type="NCBI Taxonomy" id="86838"/>
    <lineage>
        <taxon>Eukaryota</taxon>
        <taxon>Fungi</taxon>
        <taxon>Dikarya</taxon>
        <taxon>Basidiomycota</taxon>
        <taxon>Pucciniomycotina</taxon>
        <taxon>Microbotryomycetes</taxon>
        <taxon>Sporidiobolales</taxon>
        <taxon>Sporidiobolaceae</taxon>
        <taxon>Rhodotorula</taxon>
    </lineage>
</organism>
<evidence type="ECO:0000256" key="1">
    <source>
        <dbReference type="SAM" id="MobiDB-lite"/>
    </source>
</evidence>
<name>A0AAV5GQ86_9BASI</name>
<dbReference type="AlphaFoldDB" id="A0AAV5GQ86"/>
<feature type="compositionally biased region" description="Basic residues" evidence="1">
    <location>
        <begin position="180"/>
        <end position="189"/>
    </location>
</feature>